<protein>
    <submittedName>
        <fullName evidence="1">Uncharacterized protein</fullName>
    </submittedName>
</protein>
<evidence type="ECO:0000313" key="1">
    <source>
        <dbReference type="EMBL" id="PZX04987.1"/>
    </source>
</evidence>
<dbReference type="InterPro" id="IPR046208">
    <property type="entry name" value="DUF6241"/>
</dbReference>
<dbReference type="OrthoDB" id="1932566at2"/>
<accession>A0A2W7MM22</accession>
<sequence>MKKKKLLGITIAVVILALGFGIYKMGQLLNEPTDEEIDKAKAEIEKGFKATELELIETDGKVIDDVTVRFPDNMKESEMQNAIHGLSHQKVEAKTKWGYIQMTEERIKRLLEVAKLNEQKWELNGDLYVDILAQWSSGDFSKVDIDHNDIWKLQGGSVGRATGLLNPWEEKEYIENTFE</sequence>
<reference evidence="1 2" key="1">
    <citation type="submission" date="2018-06" db="EMBL/GenBank/DDBJ databases">
        <title>Genomic Encyclopedia of Type Strains, Phase IV (KMG-IV): sequencing the most valuable type-strain genomes for metagenomic binning, comparative biology and taxonomic classification.</title>
        <authorList>
            <person name="Goeker M."/>
        </authorList>
    </citation>
    <scope>NUCLEOTIDE SEQUENCE [LARGE SCALE GENOMIC DNA]</scope>
    <source>
        <strain evidence="1 2">DSM 5</strain>
    </source>
</reference>
<dbReference type="EMBL" id="QKZI01000003">
    <property type="protein sequence ID" value="PZX04987.1"/>
    <property type="molecule type" value="Genomic_DNA"/>
</dbReference>
<dbReference type="Proteomes" id="UP000248646">
    <property type="component" value="Unassembled WGS sequence"/>
</dbReference>
<dbReference type="AlphaFoldDB" id="A0A2W7MM22"/>
<evidence type="ECO:0000313" key="2">
    <source>
        <dbReference type="Proteomes" id="UP000248646"/>
    </source>
</evidence>
<dbReference type="Pfam" id="PF19754">
    <property type="entry name" value="DUF6241"/>
    <property type="match status" value="1"/>
</dbReference>
<gene>
    <name evidence="1" type="ORF">C7437_103238</name>
</gene>
<name>A0A2W7MM22_9BACI</name>
<dbReference type="RefSeq" id="WP_111439629.1">
    <property type="nucleotide sequence ID" value="NZ_QKZI01000003.1"/>
</dbReference>
<comment type="caution">
    <text evidence="1">The sequence shown here is derived from an EMBL/GenBank/DDBJ whole genome shotgun (WGS) entry which is preliminary data.</text>
</comment>
<proteinExistence type="predicted"/>
<organism evidence="1 2">
    <name type="scientific">Psychrobacillus insolitus</name>
    <dbReference type="NCBI Taxonomy" id="1461"/>
    <lineage>
        <taxon>Bacteria</taxon>
        <taxon>Bacillati</taxon>
        <taxon>Bacillota</taxon>
        <taxon>Bacilli</taxon>
        <taxon>Bacillales</taxon>
        <taxon>Bacillaceae</taxon>
        <taxon>Psychrobacillus</taxon>
    </lineage>
</organism>
<keyword evidence="2" id="KW-1185">Reference proteome</keyword>